<name>A0ACC3SMQ4_9PEZI</name>
<dbReference type="Proteomes" id="UP001320706">
    <property type="component" value="Unassembled WGS sequence"/>
</dbReference>
<evidence type="ECO:0000313" key="2">
    <source>
        <dbReference type="Proteomes" id="UP001320706"/>
    </source>
</evidence>
<comment type="caution">
    <text evidence="1">The sequence shown here is derived from an EMBL/GenBank/DDBJ whole genome shotgun (WGS) entry which is preliminary data.</text>
</comment>
<evidence type="ECO:0000313" key="1">
    <source>
        <dbReference type="EMBL" id="KAK8217515.1"/>
    </source>
</evidence>
<reference evidence="1" key="1">
    <citation type="submission" date="2024-02" db="EMBL/GenBank/DDBJ databases">
        <title>Metagenome Assembled Genome of Zalaria obscura JY119.</title>
        <authorList>
            <person name="Vighnesh L."/>
            <person name="Jagadeeshwari U."/>
            <person name="Venkata Ramana C."/>
            <person name="Sasikala C."/>
        </authorList>
    </citation>
    <scope>NUCLEOTIDE SEQUENCE</scope>
    <source>
        <strain evidence="1">JY119</strain>
    </source>
</reference>
<dbReference type="EMBL" id="JAMKPW020000005">
    <property type="protein sequence ID" value="KAK8217515.1"/>
    <property type="molecule type" value="Genomic_DNA"/>
</dbReference>
<gene>
    <name evidence="1" type="ORF">M8818_001273</name>
</gene>
<proteinExistence type="predicted"/>
<keyword evidence="2" id="KW-1185">Reference proteome</keyword>
<organism evidence="1 2">
    <name type="scientific">Zalaria obscura</name>
    <dbReference type="NCBI Taxonomy" id="2024903"/>
    <lineage>
        <taxon>Eukaryota</taxon>
        <taxon>Fungi</taxon>
        <taxon>Dikarya</taxon>
        <taxon>Ascomycota</taxon>
        <taxon>Pezizomycotina</taxon>
        <taxon>Dothideomycetes</taxon>
        <taxon>Dothideomycetidae</taxon>
        <taxon>Dothideales</taxon>
        <taxon>Zalariaceae</taxon>
        <taxon>Zalaria</taxon>
    </lineage>
</organism>
<protein>
    <submittedName>
        <fullName evidence="1">Uncharacterized protein</fullName>
    </submittedName>
</protein>
<sequence>MPRRRNLLIRHHPLIQDLTPIGSFEFPQRPSNVAGFYCAKVKAGNASFGTACAAEGLPVPCQAGQLVLVHLQASPASHNTTHPKVRCGTRPHNSAQPGQQPMRARSFVLGLDRCAWRSKTECGRLGTLRAF</sequence>
<accession>A0ACC3SMQ4</accession>